<evidence type="ECO:0008006" key="5">
    <source>
        <dbReference type="Google" id="ProtNLM"/>
    </source>
</evidence>
<evidence type="ECO:0000313" key="4">
    <source>
        <dbReference type="Proteomes" id="UP000190341"/>
    </source>
</evidence>
<organism evidence="3 4">
    <name type="scientific">Pseudoxanthomonas indica</name>
    <dbReference type="NCBI Taxonomy" id="428993"/>
    <lineage>
        <taxon>Bacteria</taxon>
        <taxon>Pseudomonadati</taxon>
        <taxon>Pseudomonadota</taxon>
        <taxon>Gammaproteobacteria</taxon>
        <taxon>Lysobacterales</taxon>
        <taxon>Lysobacteraceae</taxon>
        <taxon>Pseudoxanthomonas</taxon>
    </lineage>
</organism>
<dbReference type="STRING" id="428993.SAMN06296058_1058"/>
<keyword evidence="2" id="KW-0732">Signal</keyword>
<keyword evidence="4" id="KW-1185">Reference proteome</keyword>
<dbReference type="InterPro" id="IPR025060">
    <property type="entry name" value="DUF3999"/>
</dbReference>
<dbReference type="Proteomes" id="UP000190341">
    <property type="component" value="Unassembled WGS sequence"/>
</dbReference>
<accession>A0A1T5JSX5</accession>
<reference evidence="3 4" key="1">
    <citation type="submission" date="2017-02" db="EMBL/GenBank/DDBJ databases">
        <authorList>
            <person name="Peterson S.W."/>
        </authorList>
    </citation>
    <scope>NUCLEOTIDE SEQUENCE [LARGE SCALE GENOMIC DNA]</scope>
    <source>
        <strain evidence="3 4">P15</strain>
    </source>
</reference>
<feature type="transmembrane region" description="Helical" evidence="1">
    <location>
        <begin position="435"/>
        <end position="456"/>
    </location>
</feature>
<dbReference type="RefSeq" id="WP_229730817.1">
    <property type="nucleotide sequence ID" value="NZ_BMCL01000002.1"/>
</dbReference>
<protein>
    <recommendedName>
        <fullName evidence="5">DUF3999 domain-containing protein</fullName>
    </recommendedName>
</protein>
<gene>
    <name evidence="3" type="ORF">SAMN06296058_1058</name>
</gene>
<evidence type="ECO:0000256" key="1">
    <source>
        <dbReference type="SAM" id="Phobius"/>
    </source>
</evidence>
<keyword evidence="1" id="KW-0472">Membrane</keyword>
<keyword evidence="1" id="KW-1133">Transmembrane helix</keyword>
<dbReference type="Pfam" id="PF13163">
    <property type="entry name" value="DUF3999"/>
    <property type="match status" value="1"/>
</dbReference>
<feature type="chain" id="PRO_5012730397" description="DUF3999 domain-containing protein" evidence="2">
    <location>
        <begin position="28"/>
        <end position="463"/>
    </location>
</feature>
<name>A0A1T5JSX5_9GAMM</name>
<feature type="signal peptide" evidence="2">
    <location>
        <begin position="1"/>
        <end position="27"/>
    </location>
</feature>
<sequence>MKQAGMNKVGKKVLAAVALCLPLLASAAARDDYARQWPLQLPAAQEGAYRVTLDGSVYEQTRTPNLADLDVLDANGKPVPSMLSAPASPGIGPAQQHGLPWFPLPSSPQARDVASISEIAADGSLRRVQWSAAEVQANAPAAGYLIDASALTQPLQALQLQWQVDSPLEREVRLEASDDLRQWRAADGGVARLLDLRNNGARVLRNRIEFAPQRARYWRLLVPAPLPADFRLLAVQAETSTPGVATAWQWQSLSARRSPDANGQMHYEFELPGRYPIARADVELPGNNTQQWRLESRDRADAPWQLVAGPWVAFRVASAGSDSASPPQELAGLHRDRHWRLTPVDGVDAALPTLRLGWQAESLVFVSQGQPPFVLVAGSARASRAAASVQPTLAAIRQQRGADWQPSVATLGVPQALAGDAALTPAAKPRDWKAWLLWSLLVVGALLVTGLALSLMRNKPARD</sequence>
<proteinExistence type="predicted"/>
<evidence type="ECO:0000313" key="3">
    <source>
        <dbReference type="EMBL" id="SKC54582.1"/>
    </source>
</evidence>
<evidence type="ECO:0000256" key="2">
    <source>
        <dbReference type="SAM" id="SignalP"/>
    </source>
</evidence>
<dbReference type="AlphaFoldDB" id="A0A1T5JSX5"/>
<dbReference type="EMBL" id="FUZV01000001">
    <property type="protein sequence ID" value="SKC54582.1"/>
    <property type="molecule type" value="Genomic_DNA"/>
</dbReference>
<keyword evidence="1" id="KW-0812">Transmembrane</keyword>